<dbReference type="Pfam" id="PF13412">
    <property type="entry name" value="HTH_24"/>
    <property type="match status" value="1"/>
</dbReference>
<dbReference type="InterPro" id="IPR011008">
    <property type="entry name" value="Dimeric_a/b-barrel"/>
</dbReference>
<comment type="caution">
    <text evidence="5">The sequence shown here is derived from an EMBL/GenBank/DDBJ whole genome shotgun (WGS) entry which is preliminary data.</text>
</comment>
<dbReference type="RefSeq" id="WP_342592329.1">
    <property type="nucleotide sequence ID" value="NZ_BAAAMI010000022.1"/>
</dbReference>
<organism evidence="5 6">
    <name type="scientific">Paeniglutamicibacter psychrophenolicus</name>
    <dbReference type="NCBI Taxonomy" id="257454"/>
    <lineage>
        <taxon>Bacteria</taxon>
        <taxon>Bacillati</taxon>
        <taxon>Actinomycetota</taxon>
        <taxon>Actinomycetes</taxon>
        <taxon>Micrococcales</taxon>
        <taxon>Micrococcaceae</taxon>
        <taxon>Paeniglutamicibacter</taxon>
    </lineage>
</organism>
<dbReference type="Proteomes" id="UP000766570">
    <property type="component" value="Unassembled WGS sequence"/>
</dbReference>
<evidence type="ECO:0000313" key="6">
    <source>
        <dbReference type="Proteomes" id="UP000766570"/>
    </source>
</evidence>
<dbReference type="Pfam" id="PF01037">
    <property type="entry name" value="AsnC_trans_reg"/>
    <property type="match status" value="1"/>
</dbReference>
<dbReference type="Gene3D" id="1.10.10.10">
    <property type="entry name" value="Winged helix-like DNA-binding domain superfamily/Winged helix DNA-binding domain"/>
    <property type="match status" value="1"/>
</dbReference>
<dbReference type="InterPro" id="IPR019888">
    <property type="entry name" value="Tscrpt_reg_AsnC-like"/>
</dbReference>
<name>A0ABS4W814_9MICC</name>
<evidence type="ECO:0000256" key="1">
    <source>
        <dbReference type="ARBA" id="ARBA00023015"/>
    </source>
</evidence>
<evidence type="ECO:0000256" key="3">
    <source>
        <dbReference type="ARBA" id="ARBA00023163"/>
    </source>
</evidence>
<keyword evidence="3" id="KW-0804">Transcription</keyword>
<dbReference type="PRINTS" id="PR00033">
    <property type="entry name" value="HTHASNC"/>
</dbReference>
<evidence type="ECO:0000259" key="4">
    <source>
        <dbReference type="PROSITE" id="PS50956"/>
    </source>
</evidence>
<keyword evidence="1" id="KW-0805">Transcription regulation</keyword>
<gene>
    <name evidence="5" type="ORF">JOF46_000264</name>
</gene>
<evidence type="ECO:0000313" key="5">
    <source>
        <dbReference type="EMBL" id="MBP2372352.1"/>
    </source>
</evidence>
<dbReference type="InterPro" id="IPR019887">
    <property type="entry name" value="Tscrpt_reg_AsnC/Lrp_C"/>
</dbReference>
<dbReference type="InterPro" id="IPR011991">
    <property type="entry name" value="ArsR-like_HTH"/>
</dbReference>
<dbReference type="InterPro" id="IPR000485">
    <property type="entry name" value="AsnC-type_HTH_dom"/>
</dbReference>
<dbReference type="Gene3D" id="3.30.70.920">
    <property type="match status" value="1"/>
</dbReference>
<dbReference type="EMBL" id="JAGIOE010000001">
    <property type="protein sequence ID" value="MBP2372352.1"/>
    <property type="molecule type" value="Genomic_DNA"/>
</dbReference>
<dbReference type="PANTHER" id="PTHR30154">
    <property type="entry name" value="LEUCINE-RESPONSIVE REGULATORY PROTEIN"/>
    <property type="match status" value="1"/>
</dbReference>
<dbReference type="SMART" id="SM00344">
    <property type="entry name" value="HTH_ASNC"/>
    <property type="match status" value="1"/>
</dbReference>
<keyword evidence="6" id="KW-1185">Reference proteome</keyword>
<dbReference type="InterPro" id="IPR036388">
    <property type="entry name" value="WH-like_DNA-bd_sf"/>
</dbReference>
<feature type="domain" description="HTH asnC-type" evidence="4">
    <location>
        <begin position="19"/>
        <end position="80"/>
    </location>
</feature>
<dbReference type="PANTHER" id="PTHR30154:SF54">
    <property type="entry name" value="POSSIBLE TRANSCRIPTIONAL REGULATORY PROTEIN (PROBABLY LRP_ASNC-FAMILY)"/>
    <property type="match status" value="1"/>
</dbReference>
<dbReference type="InterPro" id="IPR036390">
    <property type="entry name" value="WH_DNA-bd_sf"/>
</dbReference>
<protein>
    <submittedName>
        <fullName evidence="5">DNA-binding Lrp family transcriptional regulator</fullName>
    </submittedName>
</protein>
<dbReference type="PROSITE" id="PS50956">
    <property type="entry name" value="HTH_ASNC_2"/>
    <property type="match status" value="1"/>
</dbReference>
<dbReference type="CDD" id="cd00090">
    <property type="entry name" value="HTH_ARSR"/>
    <property type="match status" value="1"/>
</dbReference>
<accession>A0ABS4W814</accession>
<sequence length="166" mass="17714">MLNSGSIKNHAGWQNAVRLDEVDLRILRELSADARMPNNLLASRAGVAPSTCLGRVRALQDAGVIRGFHADIDPATLGLRVAAMVSVVVRSEARNAMLESARTLRGLPEVQDVFVLGGTPDILVHVVTDSIESLRDFVAAHLGANPAFSSTQTNIVFEHLSAANPN</sequence>
<dbReference type="GO" id="GO:0003677">
    <property type="term" value="F:DNA binding"/>
    <property type="evidence" value="ECO:0007669"/>
    <property type="project" value="UniProtKB-KW"/>
</dbReference>
<dbReference type="SUPFAM" id="SSF46785">
    <property type="entry name" value="Winged helix' DNA-binding domain"/>
    <property type="match status" value="1"/>
</dbReference>
<reference evidence="5 6" key="1">
    <citation type="submission" date="2021-03" db="EMBL/GenBank/DDBJ databases">
        <title>Sequencing the genomes of 1000 actinobacteria strains.</title>
        <authorList>
            <person name="Klenk H.-P."/>
        </authorList>
    </citation>
    <scope>NUCLEOTIDE SEQUENCE [LARGE SCALE GENOMIC DNA]</scope>
    <source>
        <strain evidence="5 6">DSM 15454</strain>
    </source>
</reference>
<proteinExistence type="predicted"/>
<keyword evidence="2 5" id="KW-0238">DNA-binding</keyword>
<evidence type="ECO:0000256" key="2">
    <source>
        <dbReference type="ARBA" id="ARBA00023125"/>
    </source>
</evidence>
<dbReference type="SUPFAM" id="SSF54909">
    <property type="entry name" value="Dimeric alpha+beta barrel"/>
    <property type="match status" value="1"/>
</dbReference>